<evidence type="ECO:0000256" key="6">
    <source>
        <dbReference type="ARBA" id="ARBA00023128"/>
    </source>
</evidence>
<dbReference type="PANTHER" id="PTHR28071">
    <property type="entry name" value="REDOX PROTEIN FMP46, MITOCHONDRIAL-RELATED"/>
    <property type="match status" value="1"/>
</dbReference>
<protein>
    <submittedName>
        <fullName evidence="7">Uncharacterized protein</fullName>
    </submittedName>
</protein>
<comment type="similarity">
    <text evidence="3">Belongs to the FMP46 family.</text>
</comment>
<dbReference type="PANTHER" id="PTHR28071:SF1">
    <property type="entry name" value="REDOX PROTEIN FMP46, MITOCHONDRIAL-RELATED"/>
    <property type="match status" value="1"/>
</dbReference>
<organism evidence="7 8">
    <name type="scientific">Hydnum rufescens UP504</name>
    <dbReference type="NCBI Taxonomy" id="1448309"/>
    <lineage>
        <taxon>Eukaryota</taxon>
        <taxon>Fungi</taxon>
        <taxon>Dikarya</taxon>
        <taxon>Basidiomycota</taxon>
        <taxon>Agaricomycotina</taxon>
        <taxon>Agaricomycetes</taxon>
        <taxon>Cantharellales</taxon>
        <taxon>Hydnaceae</taxon>
        <taxon>Hydnum</taxon>
    </lineage>
</organism>
<keyword evidence="4" id="KW-0809">Transit peptide</keyword>
<gene>
    <name evidence="7" type="ORF">BS47DRAFT_828897</name>
</gene>
<keyword evidence="5" id="KW-0560">Oxidoreductase</keyword>
<accession>A0A9P6B067</accession>
<keyword evidence="6" id="KW-0496">Mitochondrion</keyword>
<proteinExistence type="inferred from homology"/>
<dbReference type="Proteomes" id="UP000886523">
    <property type="component" value="Unassembled WGS sequence"/>
</dbReference>
<dbReference type="AlphaFoldDB" id="A0A9P6B067"/>
<evidence type="ECO:0000313" key="7">
    <source>
        <dbReference type="EMBL" id="KAF9514922.1"/>
    </source>
</evidence>
<dbReference type="InterPro" id="IPR036249">
    <property type="entry name" value="Thioredoxin-like_sf"/>
</dbReference>
<dbReference type="InterPro" id="IPR012882">
    <property type="entry name" value="Fmp46"/>
</dbReference>
<keyword evidence="8" id="KW-1185">Reference proteome</keyword>
<comment type="subcellular location">
    <subcellularLocation>
        <location evidence="2">Mitochondrion</location>
    </subcellularLocation>
</comment>
<comment type="caution">
    <text evidence="7">The sequence shown here is derived from an EMBL/GenBank/DDBJ whole genome shotgun (WGS) entry which is preliminary data.</text>
</comment>
<sequence>MDSYNSSPQSKQTLALMRSALSSPYPPVDKASNVQARKPLEFDLNAVENQPPTPDQIRTILSYLNVPVGTLVSSHPSATTSPQPDSPKALYEAALRNPRIFRYPVVCNWESGEAALDVGGVKRMLDKLAKIRDGDVDDEVVQPKGWFF</sequence>
<comment type="function">
    <text evidence="1">Putative mitochondrial redox protein which could be involved in the reduction of small toxic molecules.</text>
</comment>
<name>A0A9P6B067_9AGAM</name>
<reference evidence="7" key="1">
    <citation type="journal article" date="2020" name="Nat. Commun.">
        <title>Large-scale genome sequencing of mycorrhizal fungi provides insights into the early evolution of symbiotic traits.</title>
        <authorList>
            <person name="Miyauchi S."/>
            <person name="Kiss E."/>
            <person name="Kuo A."/>
            <person name="Drula E."/>
            <person name="Kohler A."/>
            <person name="Sanchez-Garcia M."/>
            <person name="Morin E."/>
            <person name="Andreopoulos B."/>
            <person name="Barry K.W."/>
            <person name="Bonito G."/>
            <person name="Buee M."/>
            <person name="Carver A."/>
            <person name="Chen C."/>
            <person name="Cichocki N."/>
            <person name="Clum A."/>
            <person name="Culley D."/>
            <person name="Crous P.W."/>
            <person name="Fauchery L."/>
            <person name="Girlanda M."/>
            <person name="Hayes R.D."/>
            <person name="Keri Z."/>
            <person name="LaButti K."/>
            <person name="Lipzen A."/>
            <person name="Lombard V."/>
            <person name="Magnuson J."/>
            <person name="Maillard F."/>
            <person name="Murat C."/>
            <person name="Nolan M."/>
            <person name="Ohm R.A."/>
            <person name="Pangilinan J."/>
            <person name="Pereira M.F."/>
            <person name="Perotto S."/>
            <person name="Peter M."/>
            <person name="Pfister S."/>
            <person name="Riley R."/>
            <person name="Sitrit Y."/>
            <person name="Stielow J.B."/>
            <person name="Szollosi G."/>
            <person name="Zifcakova L."/>
            <person name="Stursova M."/>
            <person name="Spatafora J.W."/>
            <person name="Tedersoo L."/>
            <person name="Vaario L.M."/>
            <person name="Yamada A."/>
            <person name="Yan M."/>
            <person name="Wang P."/>
            <person name="Xu J."/>
            <person name="Bruns T."/>
            <person name="Baldrian P."/>
            <person name="Vilgalys R."/>
            <person name="Dunand C."/>
            <person name="Henrissat B."/>
            <person name="Grigoriev I.V."/>
            <person name="Hibbett D."/>
            <person name="Nagy L.G."/>
            <person name="Martin F.M."/>
        </authorList>
    </citation>
    <scope>NUCLEOTIDE SEQUENCE</scope>
    <source>
        <strain evidence="7">UP504</strain>
    </source>
</reference>
<dbReference type="OrthoDB" id="59229at2759"/>
<evidence type="ECO:0000256" key="3">
    <source>
        <dbReference type="ARBA" id="ARBA00009734"/>
    </source>
</evidence>
<evidence type="ECO:0000256" key="2">
    <source>
        <dbReference type="ARBA" id="ARBA00004173"/>
    </source>
</evidence>
<dbReference type="GO" id="GO:0005739">
    <property type="term" value="C:mitochondrion"/>
    <property type="evidence" value="ECO:0007669"/>
    <property type="project" value="UniProtKB-SubCell"/>
</dbReference>
<evidence type="ECO:0000256" key="5">
    <source>
        <dbReference type="ARBA" id="ARBA00023002"/>
    </source>
</evidence>
<evidence type="ECO:0000256" key="4">
    <source>
        <dbReference type="ARBA" id="ARBA00022946"/>
    </source>
</evidence>
<dbReference type="GO" id="GO:0016491">
    <property type="term" value="F:oxidoreductase activity"/>
    <property type="evidence" value="ECO:0007669"/>
    <property type="project" value="UniProtKB-KW"/>
</dbReference>
<evidence type="ECO:0000256" key="1">
    <source>
        <dbReference type="ARBA" id="ARBA00002963"/>
    </source>
</evidence>
<evidence type="ECO:0000313" key="8">
    <source>
        <dbReference type="Proteomes" id="UP000886523"/>
    </source>
</evidence>
<dbReference type="SUPFAM" id="SSF52833">
    <property type="entry name" value="Thioredoxin-like"/>
    <property type="match status" value="1"/>
</dbReference>
<dbReference type="Pfam" id="PF07955">
    <property type="entry name" value="DUF1687"/>
    <property type="match status" value="1"/>
</dbReference>
<dbReference type="EMBL" id="MU128955">
    <property type="protein sequence ID" value="KAF9514922.1"/>
    <property type="molecule type" value="Genomic_DNA"/>
</dbReference>